<reference evidence="16" key="1">
    <citation type="journal article" date="2021" name="bioRxiv">
        <title>Unraveling nitrogen, sulfur and carbon metabolic pathways and microbial community transcriptional responses to substrate deprivation and toxicity stresses in a bioreactor mimicking anoxic brackish coastal sediment conditions.</title>
        <authorList>
            <person name="Martins P.D."/>
            <person name="Echeveste M.J."/>
            <person name="Arshad A."/>
            <person name="Kurth J."/>
            <person name="Ouboter H."/>
            <person name="Jetten M.S.M."/>
            <person name="Welte C.U."/>
        </authorList>
    </citation>
    <scope>NUCLEOTIDE SEQUENCE</scope>
    <source>
        <strain evidence="16">MAG_39</strain>
    </source>
</reference>
<dbReference type="AlphaFoldDB" id="A0A953M2L3"/>
<feature type="domain" description="Histidine kinase" evidence="14">
    <location>
        <begin position="301"/>
        <end position="519"/>
    </location>
</feature>
<proteinExistence type="predicted"/>
<dbReference type="Gene3D" id="1.10.287.130">
    <property type="match status" value="1"/>
</dbReference>
<dbReference type="CDD" id="cd16922">
    <property type="entry name" value="HATPase_EvgS-ArcB-TorS-like"/>
    <property type="match status" value="1"/>
</dbReference>
<dbReference type="PROSITE" id="PS50109">
    <property type="entry name" value="HIS_KIN"/>
    <property type="match status" value="1"/>
</dbReference>
<comment type="catalytic activity">
    <reaction evidence="1">
        <text>ATP + protein L-histidine = ADP + protein N-phospho-L-histidine.</text>
        <dbReference type="EC" id="2.7.13.3"/>
    </reaction>
</comment>
<dbReference type="InterPro" id="IPR003661">
    <property type="entry name" value="HisK_dim/P_dom"/>
</dbReference>
<dbReference type="CDD" id="cd06225">
    <property type="entry name" value="HAMP"/>
    <property type="match status" value="1"/>
</dbReference>
<keyword evidence="4" id="KW-1003">Cell membrane</keyword>
<evidence type="ECO:0000256" key="11">
    <source>
        <dbReference type="ARBA" id="ARBA00023136"/>
    </source>
</evidence>
<dbReference type="PANTHER" id="PTHR43711:SF31">
    <property type="entry name" value="HISTIDINE KINASE"/>
    <property type="match status" value="1"/>
</dbReference>
<comment type="subcellular location">
    <subcellularLocation>
        <location evidence="2">Cell membrane</location>
    </subcellularLocation>
</comment>
<evidence type="ECO:0000256" key="3">
    <source>
        <dbReference type="ARBA" id="ARBA00012438"/>
    </source>
</evidence>
<dbReference type="InterPro" id="IPR003660">
    <property type="entry name" value="HAMP_dom"/>
</dbReference>
<dbReference type="SUPFAM" id="SSF158472">
    <property type="entry name" value="HAMP domain-like"/>
    <property type="match status" value="1"/>
</dbReference>
<evidence type="ECO:0000256" key="12">
    <source>
        <dbReference type="SAM" id="Coils"/>
    </source>
</evidence>
<evidence type="ECO:0000256" key="2">
    <source>
        <dbReference type="ARBA" id="ARBA00004236"/>
    </source>
</evidence>
<evidence type="ECO:0000256" key="10">
    <source>
        <dbReference type="ARBA" id="ARBA00023012"/>
    </source>
</evidence>
<dbReference type="Pfam" id="PF02518">
    <property type="entry name" value="HATPase_c"/>
    <property type="match status" value="1"/>
</dbReference>
<feature type="transmembrane region" description="Helical" evidence="13">
    <location>
        <begin position="12"/>
        <end position="33"/>
    </location>
</feature>
<comment type="caution">
    <text evidence="16">The sequence shown here is derived from an EMBL/GenBank/DDBJ whole genome shotgun (WGS) entry which is preliminary data.</text>
</comment>
<dbReference type="EMBL" id="JAIOIV010000128">
    <property type="protein sequence ID" value="MBZ0157805.1"/>
    <property type="molecule type" value="Genomic_DNA"/>
</dbReference>
<keyword evidence="5" id="KW-0597">Phosphoprotein</keyword>
<dbReference type="InterPro" id="IPR050736">
    <property type="entry name" value="Sensor_HK_Regulatory"/>
</dbReference>
<feature type="transmembrane region" description="Helical" evidence="13">
    <location>
        <begin position="181"/>
        <end position="200"/>
    </location>
</feature>
<evidence type="ECO:0000256" key="1">
    <source>
        <dbReference type="ARBA" id="ARBA00000085"/>
    </source>
</evidence>
<keyword evidence="13" id="KW-0812">Transmembrane</keyword>
<sequence>MKTKPPPFLHSLTTKYLLLSSTFVIFVVLYMYVGSLVTSHMAGEGTSINLLGSMRFRSFELAWLARKLIETGDAKYRKELIDEIAVYDTLIAGLKEGDNRLGVLPVRIHPGASLLFHDINREWSHTLRPLLLKIPESAHDEPSRLLEEYDLSVRRYVQKVDRLVQTIAEHYDREIFHFNTFRYAAIAAFMSIASCTILFMRRYVIRPVHTLNTASERITKGDFDTTVDIRGRDEIGMLATTFNYMARSLKELFLVRKEMEDALRKYSEELEERIRERTRELEEAMYMAKAANQAKSEFLANMSHELRTPLNSIIGFTEMMLDTMPGELTAEQKQYLTYVWESGNHLLRLISDILDLSKIEAGMLALEYGSVDLRDVIESSVSLVKERAMRNHVQVRTDILKAGTIEADEIKIKQVVLNLLANAIKFTPAGGEVGIRASQDDKEAVVSVWDTGIGISDEDLKRLFHPFQQLETTLTKKYEGTGLGLHLSKRIVELHGGTIRVESEPQKGSIFHFSIPVHL</sequence>
<evidence type="ECO:0000313" key="16">
    <source>
        <dbReference type="EMBL" id="MBZ0157805.1"/>
    </source>
</evidence>
<evidence type="ECO:0000259" key="14">
    <source>
        <dbReference type="PROSITE" id="PS50109"/>
    </source>
</evidence>
<dbReference type="PRINTS" id="PR00344">
    <property type="entry name" value="BCTRLSENSOR"/>
</dbReference>
<dbReference type="GO" id="GO:0005886">
    <property type="term" value="C:plasma membrane"/>
    <property type="evidence" value="ECO:0007669"/>
    <property type="project" value="UniProtKB-SubCell"/>
</dbReference>
<dbReference type="PROSITE" id="PS50885">
    <property type="entry name" value="HAMP"/>
    <property type="match status" value="1"/>
</dbReference>
<name>A0A953M2L3_9BACT</name>
<organism evidence="16 17">
    <name type="scientific">Candidatus Nitrobium versatile</name>
    <dbReference type="NCBI Taxonomy" id="2884831"/>
    <lineage>
        <taxon>Bacteria</taxon>
        <taxon>Pseudomonadati</taxon>
        <taxon>Nitrospirota</taxon>
        <taxon>Nitrospiria</taxon>
        <taxon>Nitrospirales</taxon>
        <taxon>Nitrospiraceae</taxon>
        <taxon>Candidatus Nitrobium</taxon>
    </lineage>
</organism>
<protein>
    <recommendedName>
        <fullName evidence="3">histidine kinase</fullName>
        <ecNumber evidence="3">2.7.13.3</ecNumber>
    </recommendedName>
</protein>
<dbReference type="EC" id="2.7.13.3" evidence="3"/>
<dbReference type="InterPro" id="IPR004358">
    <property type="entry name" value="Sig_transdc_His_kin-like_C"/>
</dbReference>
<evidence type="ECO:0000256" key="9">
    <source>
        <dbReference type="ARBA" id="ARBA00022840"/>
    </source>
</evidence>
<dbReference type="Pfam" id="PF00672">
    <property type="entry name" value="HAMP"/>
    <property type="match status" value="1"/>
</dbReference>
<dbReference type="PANTHER" id="PTHR43711">
    <property type="entry name" value="TWO-COMPONENT HISTIDINE KINASE"/>
    <property type="match status" value="1"/>
</dbReference>
<evidence type="ECO:0000256" key="13">
    <source>
        <dbReference type="SAM" id="Phobius"/>
    </source>
</evidence>
<dbReference type="SMART" id="SM00387">
    <property type="entry name" value="HATPase_c"/>
    <property type="match status" value="1"/>
</dbReference>
<reference evidence="16" key="2">
    <citation type="submission" date="2021-08" db="EMBL/GenBank/DDBJ databases">
        <authorList>
            <person name="Dalcin Martins P."/>
        </authorList>
    </citation>
    <scope>NUCLEOTIDE SEQUENCE</scope>
    <source>
        <strain evidence="16">MAG_39</strain>
    </source>
</reference>
<dbReference type="SMART" id="SM00388">
    <property type="entry name" value="HisKA"/>
    <property type="match status" value="1"/>
</dbReference>
<dbReference type="GO" id="GO:0005524">
    <property type="term" value="F:ATP binding"/>
    <property type="evidence" value="ECO:0007669"/>
    <property type="project" value="UniProtKB-KW"/>
</dbReference>
<dbReference type="Gene3D" id="1.20.120.960">
    <property type="entry name" value="Histidine kinase NarX, sensor domain"/>
    <property type="match status" value="1"/>
</dbReference>
<dbReference type="InterPro" id="IPR003594">
    <property type="entry name" value="HATPase_dom"/>
</dbReference>
<evidence type="ECO:0000256" key="6">
    <source>
        <dbReference type="ARBA" id="ARBA00022679"/>
    </source>
</evidence>
<keyword evidence="8" id="KW-0418">Kinase</keyword>
<evidence type="ECO:0000313" key="17">
    <source>
        <dbReference type="Proteomes" id="UP000705867"/>
    </source>
</evidence>
<dbReference type="GO" id="GO:0000155">
    <property type="term" value="F:phosphorelay sensor kinase activity"/>
    <property type="evidence" value="ECO:0007669"/>
    <property type="project" value="InterPro"/>
</dbReference>
<evidence type="ECO:0000256" key="5">
    <source>
        <dbReference type="ARBA" id="ARBA00022553"/>
    </source>
</evidence>
<keyword evidence="7" id="KW-0547">Nucleotide-binding</keyword>
<evidence type="ECO:0000256" key="7">
    <source>
        <dbReference type="ARBA" id="ARBA00022741"/>
    </source>
</evidence>
<evidence type="ECO:0000256" key="8">
    <source>
        <dbReference type="ARBA" id="ARBA00022777"/>
    </source>
</evidence>
<dbReference type="CDD" id="cd00082">
    <property type="entry name" value="HisKA"/>
    <property type="match status" value="1"/>
</dbReference>
<dbReference type="InterPro" id="IPR005467">
    <property type="entry name" value="His_kinase_dom"/>
</dbReference>
<dbReference type="Pfam" id="PF00512">
    <property type="entry name" value="HisKA"/>
    <property type="match status" value="1"/>
</dbReference>
<dbReference type="Gene3D" id="3.30.565.10">
    <property type="entry name" value="Histidine kinase-like ATPase, C-terminal domain"/>
    <property type="match status" value="1"/>
</dbReference>
<accession>A0A953M2L3</accession>
<dbReference type="Gene3D" id="1.10.8.500">
    <property type="entry name" value="HAMP domain in histidine kinase"/>
    <property type="match status" value="1"/>
</dbReference>
<dbReference type="SUPFAM" id="SSF55874">
    <property type="entry name" value="ATPase domain of HSP90 chaperone/DNA topoisomerase II/histidine kinase"/>
    <property type="match status" value="1"/>
</dbReference>
<keyword evidence="13" id="KW-1133">Transmembrane helix</keyword>
<keyword evidence="10" id="KW-0902">Two-component regulatory system</keyword>
<feature type="coiled-coil region" evidence="12">
    <location>
        <begin position="249"/>
        <end position="287"/>
    </location>
</feature>
<dbReference type="Proteomes" id="UP000705867">
    <property type="component" value="Unassembled WGS sequence"/>
</dbReference>
<dbReference type="InterPro" id="IPR042295">
    <property type="entry name" value="NarX-like_N_sf"/>
</dbReference>
<dbReference type="SMART" id="SM00304">
    <property type="entry name" value="HAMP"/>
    <property type="match status" value="1"/>
</dbReference>
<dbReference type="FunFam" id="3.30.565.10:FF:000023">
    <property type="entry name" value="PAS domain-containing sensor histidine kinase"/>
    <property type="match status" value="1"/>
</dbReference>
<dbReference type="FunFam" id="1.10.287.130:FF:000038">
    <property type="entry name" value="Sensory transduction histidine kinase"/>
    <property type="match status" value="1"/>
</dbReference>
<evidence type="ECO:0000259" key="15">
    <source>
        <dbReference type="PROSITE" id="PS50885"/>
    </source>
</evidence>
<keyword evidence="9" id="KW-0067">ATP-binding</keyword>
<evidence type="ECO:0000256" key="4">
    <source>
        <dbReference type="ARBA" id="ARBA00022475"/>
    </source>
</evidence>
<dbReference type="SUPFAM" id="SSF47384">
    <property type="entry name" value="Homodimeric domain of signal transducing histidine kinase"/>
    <property type="match status" value="1"/>
</dbReference>
<dbReference type="InterPro" id="IPR036097">
    <property type="entry name" value="HisK_dim/P_sf"/>
</dbReference>
<dbReference type="InterPro" id="IPR036890">
    <property type="entry name" value="HATPase_C_sf"/>
</dbReference>
<feature type="domain" description="HAMP" evidence="15">
    <location>
        <begin position="202"/>
        <end position="254"/>
    </location>
</feature>
<keyword evidence="6" id="KW-0808">Transferase</keyword>
<keyword evidence="11 13" id="KW-0472">Membrane</keyword>
<gene>
    <name evidence="16" type="ORF">K8I29_16540</name>
</gene>
<keyword evidence="12" id="KW-0175">Coiled coil</keyword>